<protein>
    <submittedName>
        <fullName evidence="2">Thiosulfate oxidation carrier complex protein SoxZ</fullName>
    </submittedName>
</protein>
<dbReference type="EMBL" id="CP137555">
    <property type="protein sequence ID" value="WOX04743.1"/>
    <property type="molecule type" value="Genomic_DNA"/>
</dbReference>
<dbReference type="InterPro" id="IPR030995">
    <property type="entry name" value="SoxZ"/>
</dbReference>
<dbReference type="InterPro" id="IPR014756">
    <property type="entry name" value="Ig_E-set"/>
</dbReference>
<dbReference type="InterPro" id="IPR013783">
    <property type="entry name" value="Ig-like_fold"/>
</dbReference>
<dbReference type="Proteomes" id="UP001302477">
    <property type="component" value="Chromosome"/>
</dbReference>
<dbReference type="NCBIfam" id="TIGR04490">
    <property type="entry name" value="SoxZ_true"/>
    <property type="match status" value="1"/>
</dbReference>
<dbReference type="RefSeq" id="WP_318953219.1">
    <property type="nucleotide sequence ID" value="NZ_CP137555.1"/>
</dbReference>
<sequence>MAGSIRIRATLSGDVAEVKALMRHPMETGQRKDSTGNKIPAHFITEVTATSAGKTVLQAQWGAAVSQNPFLSFRIKGAKAGDTVTVQWLDNKGESGVGEATVG</sequence>
<dbReference type="Gene3D" id="2.60.40.10">
    <property type="entry name" value="Immunoglobulins"/>
    <property type="match status" value="1"/>
</dbReference>
<proteinExistence type="predicted"/>
<evidence type="ECO:0000313" key="2">
    <source>
        <dbReference type="EMBL" id="WOX04743.1"/>
    </source>
</evidence>
<dbReference type="AlphaFoldDB" id="A0AAU0MXA0"/>
<evidence type="ECO:0000259" key="1">
    <source>
        <dbReference type="Pfam" id="PF08770"/>
    </source>
</evidence>
<accession>A0AAU0MXA0</accession>
<keyword evidence="3" id="KW-1185">Reference proteome</keyword>
<dbReference type="InterPro" id="IPR014880">
    <property type="entry name" value="SoxZ_dom"/>
</dbReference>
<name>A0AAU0MXA0_9GAMM</name>
<gene>
    <name evidence="2" type="primary">soxZ</name>
    <name evidence="2" type="ORF">R5R33_13470</name>
</gene>
<reference evidence="2 3" key="1">
    <citation type="submission" date="2023-10" db="EMBL/GenBank/DDBJ databases">
        <title>Description of Microbulbifer bruguierae sp. nov., isolated from the sediments of mangrove plant Bruguiera sexangula and comparative genomic analyses of the genus Microbulbifer.</title>
        <authorList>
            <person name="Long M."/>
        </authorList>
    </citation>
    <scope>NUCLEOTIDE SEQUENCE [LARGE SCALE GENOMIC DNA]</scope>
    <source>
        <strain evidence="2 3">SPO729</strain>
    </source>
</reference>
<feature type="domain" description="Sulphur oxidation protein SoxZ" evidence="1">
    <location>
        <begin position="7"/>
        <end position="100"/>
    </location>
</feature>
<dbReference type="SUPFAM" id="SSF81296">
    <property type="entry name" value="E set domains"/>
    <property type="match status" value="1"/>
</dbReference>
<dbReference type="KEGG" id="mpaf:R5R33_13470"/>
<evidence type="ECO:0000313" key="3">
    <source>
        <dbReference type="Proteomes" id="UP001302477"/>
    </source>
</evidence>
<organism evidence="2 3">
    <name type="scientific">Microbulbifer pacificus</name>
    <dbReference type="NCBI Taxonomy" id="407164"/>
    <lineage>
        <taxon>Bacteria</taxon>
        <taxon>Pseudomonadati</taxon>
        <taxon>Pseudomonadota</taxon>
        <taxon>Gammaproteobacteria</taxon>
        <taxon>Cellvibrionales</taxon>
        <taxon>Microbulbiferaceae</taxon>
        <taxon>Microbulbifer</taxon>
    </lineage>
</organism>
<dbReference type="Pfam" id="PF08770">
    <property type="entry name" value="SoxZ"/>
    <property type="match status" value="1"/>
</dbReference>